<keyword evidence="3" id="KW-1185">Reference proteome</keyword>
<reference evidence="2 3" key="1">
    <citation type="submission" date="2022-12" db="EMBL/GenBank/DDBJ databases">
        <title>Chromosome-level genome assembly of true bugs.</title>
        <authorList>
            <person name="Ma L."/>
            <person name="Li H."/>
        </authorList>
    </citation>
    <scope>NUCLEOTIDE SEQUENCE [LARGE SCALE GENOMIC DNA]</scope>
    <source>
        <strain evidence="2">Lab_2022b</strain>
    </source>
</reference>
<dbReference type="EMBL" id="JAPXFL010000055">
    <property type="protein sequence ID" value="KAK9496786.1"/>
    <property type="molecule type" value="Genomic_DNA"/>
</dbReference>
<gene>
    <name evidence="2" type="ORF">O3M35_012979</name>
</gene>
<organism evidence="2 3">
    <name type="scientific">Rhynocoris fuscipes</name>
    <dbReference type="NCBI Taxonomy" id="488301"/>
    <lineage>
        <taxon>Eukaryota</taxon>
        <taxon>Metazoa</taxon>
        <taxon>Ecdysozoa</taxon>
        <taxon>Arthropoda</taxon>
        <taxon>Hexapoda</taxon>
        <taxon>Insecta</taxon>
        <taxon>Pterygota</taxon>
        <taxon>Neoptera</taxon>
        <taxon>Paraneoptera</taxon>
        <taxon>Hemiptera</taxon>
        <taxon>Heteroptera</taxon>
        <taxon>Panheteroptera</taxon>
        <taxon>Cimicomorpha</taxon>
        <taxon>Reduviidae</taxon>
        <taxon>Harpactorinae</taxon>
        <taxon>Harpactorini</taxon>
        <taxon>Rhynocoris</taxon>
    </lineage>
</organism>
<evidence type="ECO:0000256" key="1">
    <source>
        <dbReference type="SAM" id="MobiDB-lite"/>
    </source>
</evidence>
<evidence type="ECO:0000313" key="2">
    <source>
        <dbReference type="EMBL" id="KAK9496786.1"/>
    </source>
</evidence>
<evidence type="ECO:0000313" key="3">
    <source>
        <dbReference type="Proteomes" id="UP001461498"/>
    </source>
</evidence>
<protein>
    <submittedName>
        <fullName evidence="2">Uncharacterized protein</fullName>
    </submittedName>
</protein>
<sequence>MDCQLNKPLCKRKAMLQRGAFKMKETCPATKDRKCAISRRQCPLLPQSEDNCPVTRLLGQSKQGTSKCPLALGGCPCDPNPPCPLDYDTDDEAVKNMNNFINRVMAEHKAKGKRKTKKRSLPMDEESLKNIPLNFDEKLAENSSSSGEEDTSSDTSSVASKRSVDIIYQKALIEEDQPYLQRKISKEKQKETSNRGFCNKCIVETPKNNEVTDDKKKDIPCKFLKIEKFCNNICPCDEIKPINTDPACPFAPKPCSCCAPKKCPLIKDPECPISPPKPVTCCCPPKCALSSPKCRCIPSNCPYANDGPSCNCSCPPRTQCPPKPPCAPQCPPL</sequence>
<dbReference type="AlphaFoldDB" id="A0AAW1CFE6"/>
<accession>A0AAW1CFE6</accession>
<dbReference type="Proteomes" id="UP001461498">
    <property type="component" value="Unassembled WGS sequence"/>
</dbReference>
<name>A0AAW1CFE6_9HEMI</name>
<feature type="region of interest" description="Disordered" evidence="1">
    <location>
        <begin position="106"/>
        <end position="159"/>
    </location>
</feature>
<proteinExistence type="predicted"/>
<comment type="caution">
    <text evidence="2">The sequence shown here is derived from an EMBL/GenBank/DDBJ whole genome shotgun (WGS) entry which is preliminary data.</text>
</comment>
<feature type="compositionally biased region" description="Basic residues" evidence="1">
    <location>
        <begin position="110"/>
        <end position="120"/>
    </location>
</feature>